<proteinExistence type="predicted"/>
<organism evidence="1 2">
    <name type="scientific">Croceibacterium soli</name>
    <dbReference type="NCBI Taxonomy" id="1739690"/>
    <lineage>
        <taxon>Bacteria</taxon>
        <taxon>Pseudomonadati</taxon>
        <taxon>Pseudomonadota</taxon>
        <taxon>Alphaproteobacteria</taxon>
        <taxon>Sphingomonadales</taxon>
        <taxon>Erythrobacteraceae</taxon>
        <taxon>Croceibacterium</taxon>
    </lineage>
</organism>
<gene>
    <name evidence="1" type="ORF">GRI75_10600</name>
</gene>
<evidence type="ECO:0000313" key="1">
    <source>
        <dbReference type="EMBL" id="MXP42089.1"/>
    </source>
</evidence>
<dbReference type="OrthoDB" id="7406737at2"/>
<dbReference type="RefSeq" id="WP_160746942.1">
    <property type="nucleotide sequence ID" value="NZ_WTYK01000005.1"/>
</dbReference>
<sequence>MKYKTDEHRAREGGALKAAQNLAVHACYRTSPELSITPPQLQEALNVPAQDLFLLPSGGEHPYRLEQAVRETRCTLLIIEPGSTMDGLPTFYFTLLRFVGGQVRWHRALPLWIHWDGALFLVPDPEDSGAEAEFFVLERGVRPARKPWETAVDRDFGLRHADAILLAP</sequence>
<protein>
    <submittedName>
        <fullName evidence="1">Uncharacterized protein</fullName>
    </submittedName>
</protein>
<comment type="caution">
    <text evidence="1">The sequence shown here is derived from an EMBL/GenBank/DDBJ whole genome shotgun (WGS) entry which is preliminary data.</text>
</comment>
<name>A0A6I4UWF1_9SPHN</name>
<dbReference type="AlphaFoldDB" id="A0A6I4UWF1"/>
<reference evidence="1 2" key="1">
    <citation type="submission" date="2019-12" db="EMBL/GenBank/DDBJ databases">
        <title>Genomic-based taxomic classification of the family Erythrobacteraceae.</title>
        <authorList>
            <person name="Xu L."/>
        </authorList>
    </citation>
    <scope>NUCLEOTIDE SEQUENCE [LARGE SCALE GENOMIC DNA]</scope>
    <source>
        <strain evidence="1 2">MCCC 1K02066</strain>
    </source>
</reference>
<keyword evidence="2" id="KW-1185">Reference proteome</keyword>
<dbReference type="EMBL" id="WTYK01000005">
    <property type="protein sequence ID" value="MXP42089.1"/>
    <property type="molecule type" value="Genomic_DNA"/>
</dbReference>
<evidence type="ECO:0000313" key="2">
    <source>
        <dbReference type="Proteomes" id="UP000469159"/>
    </source>
</evidence>
<dbReference type="Proteomes" id="UP000469159">
    <property type="component" value="Unassembled WGS sequence"/>
</dbReference>
<accession>A0A6I4UWF1</accession>